<dbReference type="Gene3D" id="2.60.300.12">
    <property type="entry name" value="HesB-like domain"/>
    <property type="match status" value="1"/>
</dbReference>
<evidence type="ECO:0000313" key="2">
    <source>
        <dbReference type="EMBL" id="NEV61686.1"/>
    </source>
</evidence>
<dbReference type="InterPro" id="IPR000361">
    <property type="entry name" value="ATAP_core_dom"/>
</dbReference>
<accession>A0A6M0JVW8</accession>
<comment type="caution">
    <text evidence="2">The sequence shown here is derived from an EMBL/GenBank/DDBJ whole genome shotgun (WGS) entry which is preliminary data.</text>
</comment>
<dbReference type="Proteomes" id="UP000483379">
    <property type="component" value="Unassembled WGS sequence"/>
</dbReference>
<organism evidence="2 3">
    <name type="scientific">Thiorhodococcus minor</name>
    <dbReference type="NCBI Taxonomy" id="57489"/>
    <lineage>
        <taxon>Bacteria</taxon>
        <taxon>Pseudomonadati</taxon>
        <taxon>Pseudomonadota</taxon>
        <taxon>Gammaproteobacteria</taxon>
        <taxon>Chromatiales</taxon>
        <taxon>Chromatiaceae</taxon>
        <taxon>Thiorhodococcus</taxon>
    </lineage>
</organism>
<dbReference type="SUPFAM" id="SSF89360">
    <property type="entry name" value="HesB-like domain"/>
    <property type="match status" value="1"/>
</dbReference>
<protein>
    <submittedName>
        <fullName evidence="2">Iron-sulfur cluster assembly accessory protein</fullName>
    </submittedName>
</protein>
<evidence type="ECO:0000259" key="1">
    <source>
        <dbReference type="Pfam" id="PF01521"/>
    </source>
</evidence>
<evidence type="ECO:0000313" key="3">
    <source>
        <dbReference type="Proteomes" id="UP000483379"/>
    </source>
</evidence>
<reference evidence="2 3" key="1">
    <citation type="submission" date="2020-02" db="EMBL/GenBank/DDBJ databases">
        <title>Genome sequences of Thiorhodococcus mannitoliphagus and Thiorhodococcus minor, purple sulfur photosynthetic bacteria in the gammaproteobacterial family, Chromatiaceae.</title>
        <authorList>
            <person name="Aviles F.A."/>
            <person name="Meyer T.E."/>
            <person name="Kyndt J.A."/>
        </authorList>
    </citation>
    <scope>NUCLEOTIDE SEQUENCE [LARGE SCALE GENOMIC DNA]</scope>
    <source>
        <strain evidence="2 3">DSM 11518</strain>
    </source>
</reference>
<name>A0A6M0JVW8_9GAMM</name>
<gene>
    <name evidence="2" type="ORF">G3446_07250</name>
</gene>
<dbReference type="RefSeq" id="WP_164452155.1">
    <property type="nucleotide sequence ID" value="NZ_JAAIJQ010000015.1"/>
</dbReference>
<sequence>MFKLTAAAAEQVLEAAKQGGTEGMPLRLAAAQNADGSIEYRMGFDELTEDDIRMTCEGVEVIMTPEHAPLLDQATMDYVEMEPGQFHFIFLNPKDPTYTPPAEG</sequence>
<keyword evidence="3" id="KW-1185">Reference proteome</keyword>
<feature type="domain" description="Core" evidence="1">
    <location>
        <begin position="2"/>
        <end position="81"/>
    </location>
</feature>
<proteinExistence type="predicted"/>
<dbReference type="AlphaFoldDB" id="A0A6M0JVW8"/>
<dbReference type="Pfam" id="PF01521">
    <property type="entry name" value="Fe-S_biosyn"/>
    <property type="match status" value="1"/>
</dbReference>
<dbReference type="InterPro" id="IPR035903">
    <property type="entry name" value="HesB-like_dom_sf"/>
</dbReference>
<dbReference type="EMBL" id="JAAIJQ010000015">
    <property type="protein sequence ID" value="NEV61686.1"/>
    <property type="molecule type" value="Genomic_DNA"/>
</dbReference>